<gene>
    <name evidence="2" type="ORF">A6769_38400</name>
</gene>
<name>A0A367RZJ9_NOSPU</name>
<organism evidence="2 3">
    <name type="scientific">Nostoc punctiforme NIES-2108</name>
    <dbReference type="NCBI Taxonomy" id="1356359"/>
    <lineage>
        <taxon>Bacteria</taxon>
        <taxon>Bacillati</taxon>
        <taxon>Cyanobacteriota</taxon>
        <taxon>Cyanophyceae</taxon>
        <taxon>Nostocales</taxon>
        <taxon>Nostocaceae</taxon>
        <taxon>Nostoc</taxon>
    </lineage>
</organism>
<dbReference type="EMBL" id="LXQE01000025">
    <property type="protein sequence ID" value="RCJ41978.1"/>
    <property type="molecule type" value="Genomic_DNA"/>
</dbReference>
<keyword evidence="1" id="KW-0472">Membrane</keyword>
<evidence type="ECO:0000313" key="2">
    <source>
        <dbReference type="EMBL" id="RCJ41978.1"/>
    </source>
</evidence>
<keyword evidence="1" id="KW-1133">Transmembrane helix</keyword>
<proteinExistence type="predicted"/>
<keyword evidence="1" id="KW-0812">Transmembrane</keyword>
<evidence type="ECO:0000256" key="1">
    <source>
        <dbReference type="SAM" id="Phobius"/>
    </source>
</evidence>
<comment type="caution">
    <text evidence="2">The sequence shown here is derived from an EMBL/GenBank/DDBJ whole genome shotgun (WGS) entry which is preliminary data.</text>
</comment>
<reference evidence="2 3" key="1">
    <citation type="submission" date="2016-04" db="EMBL/GenBank/DDBJ databases">
        <authorList>
            <person name="Evans L.H."/>
            <person name="Alamgir A."/>
            <person name="Owens N."/>
            <person name="Weber N.D."/>
            <person name="Virtaneva K."/>
            <person name="Barbian K."/>
            <person name="Babar A."/>
            <person name="Rosenke K."/>
        </authorList>
    </citation>
    <scope>NUCLEOTIDE SEQUENCE [LARGE SCALE GENOMIC DNA]</scope>
    <source>
        <strain evidence="2">NIES-2108</strain>
    </source>
</reference>
<evidence type="ECO:0000313" key="3">
    <source>
        <dbReference type="Proteomes" id="UP000252085"/>
    </source>
</evidence>
<sequence>MRLIKKLLALFFLGFGIPFSILMILEMINPKTTPKDKEDAVAALIIFTIPSTAMGGWLSWSLIKHHKREQGLLLESEQKRIELVFLELLENNSGKITVLLLAKNAQISTQFAKQYLDEKAKELSADFEVNEDGNVSYRFLL</sequence>
<accession>A0A367RZJ9</accession>
<dbReference type="AlphaFoldDB" id="A0A367RZJ9"/>
<protein>
    <submittedName>
        <fullName evidence="2">Uncharacterized protein</fullName>
    </submittedName>
</protein>
<dbReference type="Proteomes" id="UP000252085">
    <property type="component" value="Unassembled WGS sequence"/>
</dbReference>
<feature type="transmembrane region" description="Helical" evidence="1">
    <location>
        <begin position="7"/>
        <end position="28"/>
    </location>
</feature>
<feature type="transmembrane region" description="Helical" evidence="1">
    <location>
        <begin position="40"/>
        <end position="63"/>
    </location>
</feature>